<evidence type="ECO:0000256" key="4">
    <source>
        <dbReference type="ARBA" id="ARBA00023002"/>
    </source>
</evidence>
<reference evidence="6 7" key="1">
    <citation type="submission" date="2020-03" db="EMBL/GenBank/DDBJ databases">
        <title>Genomic Encyclopedia of Type Strains, Phase III (KMG-III): the genomes of soil and plant-associated and newly described type strains.</title>
        <authorList>
            <person name="Whitman W."/>
        </authorList>
    </citation>
    <scope>NUCLEOTIDE SEQUENCE [LARGE SCALE GENOMIC DNA]</scope>
    <source>
        <strain evidence="6 7">CECT 4207</strain>
    </source>
</reference>
<evidence type="ECO:0000259" key="5">
    <source>
        <dbReference type="Pfam" id="PF01243"/>
    </source>
</evidence>
<keyword evidence="7" id="KW-1185">Reference proteome</keyword>
<evidence type="ECO:0000256" key="3">
    <source>
        <dbReference type="ARBA" id="ARBA00022643"/>
    </source>
</evidence>
<keyword evidence="4" id="KW-0560">Oxidoreductase</keyword>
<dbReference type="Pfam" id="PF01243">
    <property type="entry name" value="PNPOx_N"/>
    <property type="match status" value="1"/>
</dbReference>
<dbReference type="Proteomes" id="UP000802392">
    <property type="component" value="Unassembled WGS sequence"/>
</dbReference>
<proteinExistence type="predicted"/>
<evidence type="ECO:0000256" key="2">
    <source>
        <dbReference type="ARBA" id="ARBA00022630"/>
    </source>
</evidence>
<evidence type="ECO:0000313" key="6">
    <source>
        <dbReference type="EMBL" id="NIJ02325.1"/>
    </source>
</evidence>
<keyword evidence="2" id="KW-0285">Flavoprotein</keyword>
<evidence type="ECO:0000256" key="1">
    <source>
        <dbReference type="ARBA" id="ARBA00001917"/>
    </source>
</evidence>
<dbReference type="RefSeq" id="WP_167267421.1">
    <property type="nucleotide sequence ID" value="NZ_BAAAVO010000002.1"/>
</dbReference>
<dbReference type="InterPro" id="IPR011576">
    <property type="entry name" value="Pyridox_Oxase_N"/>
</dbReference>
<sequence>MSASERTLELVLGSLVAATEGRTAFTLGFLGTTGTDGGPRVRAVILRDVDRSAGHVMVATNALSDKVAEMGHQPRVALTLYDDDHGVQLRIRGTAEVVRDQMERRRAWERFSPSSRHLYASRLVPGTPIADQPLDGQDADETAMERFAWIRIDMTHLDWLDLSGDPHIRWQFTRDGSRWRGQEIVP</sequence>
<evidence type="ECO:0000313" key="7">
    <source>
        <dbReference type="Proteomes" id="UP000802392"/>
    </source>
</evidence>
<gene>
    <name evidence="6" type="ORF">FHR86_002666</name>
</gene>
<name>A0ABX0TIF0_9MICC</name>
<dbReference type="InterPro" id="IPR000659">
    <property type="entry name" value="Pyridox_Oxase"/>
</dbReference>
<dbReference type="PANTHER" id="PTHR10851">
    <property type="entry name" value="PYRIDOXINE-5-PHOSPHATE OXIDASE"/>
    <property type="match status" value="1"/>
</dbReference>
<organism evidence="6 7">
    <name type="scientific">Paenarthrobacter ilicis</name>
    <dbReference type="NCBI Taxonomy" id="43665"/>
    <lineage>
        <taxon>Bacteria</taxon>
        <taxon>Bacillati</taxon>
        <taxon>Actinomycetota</taxon>
        <taxon>Actinomycetes</taxon>
        <taxon>Micrococcales</taxon>
        <taxon>Micrococcaceae</taxon>
        <taxon>Paenarthrobacter</taxon>
    </lineage>
</organism>
<dbReference type="Gene3D" id="2.30.110.10">
    <property type="entry name" value="Electron Transport, Fmn-binding Protein, Chain A"/>
    <property type="match status" value="1"/>
</dbReference>
<keyword evidence="3" id="KW-0288">FMN</keyword>
<dbReference type="EMBL" id="JAAOZD010000005">
    <property type="protein sequence ID" value="NIJ02325.1"/>
    <property type="molecule type" value="Genomic_DNA"/>
</dbReference>
<comment type="cofactor">
    <cofactor evidence="1">
        <name>FMN</name>
        <dbReference type="ChEBI" id="CHEBI:58210"/>
    </cofactor>
</comment>
<feature type="domain" description="Pyridoxamine 5'-phosphate oxidase N-terminal" evidence="5">
    <location>
        <begin position="24"/>
        <end position="112"/>
    </location>
</feature>
<accession>A0ABX0TIF0</accession>
<dbReference type="InterPro" id="IPR012349">
    <property type="entry name" value="Split_barrel_FMN-bd"/>
</dbReference>
<dbReference type="SUPFAM" id="SSF50475">
    <property type="entry name" value="FMN-binding split barrel"/>
    <property type="match status" value="1"/>
</dbReference>
<comment type="caution">
    <text evidence="6">The sequence shown here is derived from an EMBL/GenBank/DDBJ whole genome shotgun (WGS) entry which is preliminary data.</text>
</comment>
<dbReference type="PANTHER" id="PTHR10851:SF3">
    <property type="entry name" value="PYRIDOXINE_PYRIDOXAMINE 5'-PHOSPHATE OXIDASE 2"/>
    <property type="match status" value="1"/>
</dbReference>
<protein>
    <submittedName>
        <fullName evidence="6">Pyridoxine/pyridoxamine 5'-phosphate oxidase</fullName>
    </submittedName>
</protein>